<organism evidence="2 3">
    <name type="scientific">Brassica napus</name>
    <name type="common">Rape</name>
    <dbReference type="NCBI Taxonomy" id="3708"/>
    <lineage>
        <taxon>Eukaryota</taxon>
        <taxon>Viridiplantae</taxon>
        <taxon>Streptophyta</taxon>
        <taxon>Embryophyta</taxon>
        <taxon>Tracheophyta</taxon>
        <taxon>Spermatophyta</taxon>
        <taxon>Magnoliopsida</taxon>
        <taxon>eudicotyledons</taxon>
        <taxon>Gunneridae</taxon>
        <taxon>Pentapetalae</taxon>
        <taxon>rosids</taxon>
        <taxon>malvids</taxon>
        <taxon>Brassicales</taxon>
        <taxon>Brassicaceae</taxon>
        <taxon>Brassiceae</taxon>
        <taxon>Brassica</taxon>
    </lineage>
</organism>
<dbReference type="Gramene" id="CDY22642">
    <property type="protein sequence ID" value="CDY22642"/>
    <property type="gene ID" value="GSBRNA2T00019311001"/>
</dbReference>
<dbReference type="EMBL" id="LK032134">
    <property type="protein sequence ID" value="CDY22642.1"/>
    <property type="molecule type" value="Genomic_DNA"/>
</dbReference>
<name>A0A078GC67_BRANA</name>
<sequence>MSRVGNGNQTSFWHDLWTPFGPLIRHFGPQGPRELGIPTDARICSVVNENGWKLPSARSDEAEALQIHLASVSLPCASAHDDEFLWRVDNVELDAFSTKLTWESLRPRAPIQLWTSNVWYKGAIPRHAFHFWVTHLNRLPTRSRLKAWGLQIQTSCCLCDRFEENRDHIFLRCEVSQHLWAMIIRRLGYRTLSFHSWNAFSDWLGSKDSICSTTLRRLVAQAVIYSLWHERNNRLHNNISSSSEVIFKLLDHRIRDAILARRNRKKFKNLIAKWLTFA</sequence>
<evidence type="ECO:0000313" key="3">
    <source>
        <dbReference type="Proteomes" id="UP000028999"/>
    </source>
</evidence>
<dbReference type="PANTHER" id="PTHR33116:SF80">
    <property type="entry name" value="REVERSE TRANSCRIPTASE ZINC-BINDING DOMAIN-CONTAINING PROTEIN"/>
    <property type="match status" value="1"/>
</dbReference>
<dbReference type="AlphaFoldDB" id="A0A078GC67"/>
<dbReference type="OMA" id="CHQANAW"/>
<keyword evidence="3" id="KW-1185">Reference proteome</keyword>
<proteinExistence type="predicted"/>
<dbReference type="PaxDb" id="3708-A0A078GC67"/>
<dbReference type="STRING" id="3708.A0A078GC67"/>
<dbReference type="InterPro" id="IPR026960">
    <property type="entry name" value="RVT-Znf"/>
</dbReference>
<dbReference type="Pfam" id="PF13966">
    <property type="entry name" value="zf-RVT"/>
    <property type="match status" value="1"/>
</dbReference>
<reference evidence="2 3" key="1">
    <citation type="journal article" date="2014" name="Science">
        <title>Plant genetics. Early allopolyploid evolution in the post-Neolithic Brassica napus oilseed genome.</title>
        <authorList>
            <person name="Chalhoub B."/>
            <person name="Denoeud F."/>
            <person name="Liu S."/>
            <person name="Parkin I.A."/>
            <person name="Tang H."/>
            <person name="Wang X."/>
            <person name="Chiquet J."/>
            <person name="Belcram H."/>
            <person name="Tong C."/>
            <person name="Samans B."/>
            <person name="Correa M."/>
            <person name="Da Silva C."/>
            <person name="Just J."/>
            <person name="Falentin C."/>
            <person name="Koh C.S."/>
            <person name="Le Clainche I."/>
            <person name="Bernard M."/>
            <person name="Bento P."/>
            <person name="Noel B."/>
            <person name="Labadie K."/>
            <person name="Alberti A."/>
            <person name="Charles M."/>
            <person name="Arnaud D."/>
            <person name="Guo H."/>
            <person name="Daviaud C."/>
            <person name="Alamery S."/>
            <person name="Jabbari K."/>
            <person name="Zhao M."/>
            <person name="Edger P.P."/>
            <person name="Chelaifa H."/>
            <person name="Tack D."/>
            <person name="Lassalle G."/>
            <person name="Mestiri I."/>
            <person name="Schnel N."/>
            <person name="Le Paslier M.C."/>
            <person name="Fan G."/>
            <person name="Renault V."/>
            <person name="Bayer P.E."/>
            <person name="Golicz A.A."/>
            <person name="Manoli S."/>
            <person name="Lee T.H."/>
            <person name="Thi V.H."/>
            <person name="Chalabi S."/>
            <person name="Hu Q."/>
            <person name="Fan C."/>
            <person name="Tollenaere R."/>
            <person name="Lu Y."/>
            <person name="Battail C."/>
            <person name="Shen J."/>
            <person name="Sidebottom C.H."/>
            <person name="Wang X."/>
            <person name="Canaguier A."/>
            <person name="Chauveau A."/>
            <person name="Berard A."/>
            <person name="Deniot G."/>
            <person name="Guan M."/>
            <person name="Liu Z."/>
            <person name="Sun F."/>
            <person name="Lim Y.P."/>
            <person name="Lyons E."/>
            <person name="Town C.D."/>
            <person name="Bancroft I."/>
            <person name="Wang X."/>
            <person name="Meng J."/>
            <person name="Ma J."/>
            <person name="Pires J.C."/>
            <person name="King G.J."/>
            <person name="Brunel D."/>
            <person name="Delourme R."/>
            <person name="Renard M."/>
            <person name="Aury J.M."/>
            <person name="Adams K.L."/>
            <person name="Batley J."/>
            <person name="Snowdon R.J."/>
            <person name="Tost J."/>
            <person name="Edwards D."/>
            <person name="Zhou Y."/>
            <person name="Hua W."/>
            <person name="Sharpe A.G."/>
            <person name="Paterson A.H."/>
            <person name="Guan C."/>
            <person name="Wincker P."/>
        </authorList>
    </citation>
    <scope>NUCLEOTIDE SEQUENCE [LARGE SCALE GENOMIC DNA]</scope>
    <source>
        <strain evidence="3">cv. Darmor-bzh</strain>
    </source>
</reference>
<gene>
    <name evidence="2" type="primary">BnaC08g42760D</name>
    <name evidence="2" type="ORF">GSBRNA2T00019311001</name>
</gene>
<evidence type="ECO:0000259" key="1">
    <source>
        <dbReference type="Pfam" id="PF13966"/>
    </source>
</evidence>
<evidence type="ECO:0000313" key="2">
    <source>
        <dbReference type="EMBL" id="CDY22642.1"/>
    </source>
</evidence>
<feature type="domain" description="Reverse transcriptase zinc-binding" evidence="1">
    <location>
        <begin position="96"/>
        <end position="180"/>
    </location>
</feature>
<accession>A0A078GC67</accession>
<dbReference type="Proteomes" id="UP000028999">
    <property type="component" value="Unassembled WGS sequence"/>
</dbReference>
<dbReference type="PANTHER" id="PTHR33116">
    <property type="entry name" value="REVERSE TRANSCRIPTASE ZINC-BINDING DOMAIN-CONTAINING PROTEIN-RELATED-RELATED"/>
    <property type="match status" value="1"/>
</dbReference>
<protein>
    <submittedName>
        <fullName evidence="2">BnaC08g42760D protein</fullName>
    </submittedName>
</protein>